<gene>
    <name evidence="5" type="ORF">KDK92_00555</name>
</gene>
<proteinExistence type="predicted"/>
<dbReference type="InterPro" id="IPR017900">
    <property type="entry name" value="4Fe4S_Fe_S_CS"/>
</dbReference>
<reference evidence="5" key="2">
    <citation type="submission" date="2021-04" db="EMBL/GenBank/DDBJ databases">
        <authorList>
            <person name="Dong X."/>
        </authorList>
    </citation>
    <scope>NUCLEOTIDE SEQUENCE</scope>
    <source>
        <strain evidence="5">ZWT</strain>
    </source>
</reference>
<name>A0A9J6NVY3_9CLOT</name>
<dbReference type="GO" id="GO:0051536">
    <property type="term" value="F:iron-sulfur cluster binding"/>
    <property type="evidence" value="ECO:0007669"/>
    <property type="project" value="UniProtKB-KW"/>
</dbReference>
<dbReference type="PROSITE" id="PS00198">
    <property type="entry name" value="4FE4S_FER_1"/>
    <property type="match status" value="1"/>
</dbReference>
<sequence length="163" mass="18368">MLKKTGVPTENHIKGVFPSEDRLNKGSVAIIECYEKIPCNPCSDACKRNAIKGMEDITNTPVIDHELCNGCTMCISACPGLAIMVVDKTYSQDEMLFKIPYEFLPLPKEGDIVKGLNRKGEYITEAKVVKVMNLKIYDKTPIIQVSVNKKYIHEFRNIQVEDL</sequence>
<dbReference type="SUPFAM" id="SSF54862">
    <property type="entry name" value="4Fe-4S ferredoxins"/>
    <property type="match status" value="1"/>
</dbReference>
<dbReference type="RefSeq" id="WP_250857070.1">
    <property type="nucleotide sequence ID" value="NZ_JAGSOJ010000001.1"/>
</dbReference>
<keyword evidence="6" id="KW-1185">Reference proteome</keyword>
<organism evidence="5 6">
    <name type="scientific">Oceanirhabdus seepicola</name>
    <dbReference type="NCBI Taxonomy" id="2828781"/>
    <lineage>
        <taxon>Bacteria</taxon>
        <taxon>Bacillati</taxon>
        <taxon>Bacillota</taxon>
        <taxon>Clostridia</taxon>
        <taxon>Eubacteriales</taxon>
        <taxon>Clostridiaceae</taxon>
        <taxon>Oceanirhabdus</taxon>
    </lineage>
</organism>
<keyword evidence="3" id="KW-0411">Iron-sulfur</keyword>
<evidence type="ECO:0000256" key="3">
    <source>
        <dbReference type="ARBA" id="ARBA00023014"/>
    </source>
</evidence>
<dbReference type="Gene3D" id="3.30.70.20">
    <property type="match status" value="1"/>
</dbReference>
<feature type="domain" description="4Fe-4S ferredoxin-type" evidence="4">
    <location>
        <begin position="59"/>
        <end position="88"/>
    </location>
</feature>
<dbReference type="AlphaFoldDB" id="A0A9J6NVY3"/>
<reference evidence="5" key="1">
    <citation type="journal article" date="2021" name="mSystems">
        <title>Bacteria and Archaea Synergistically Convert Glycine Betaine to Biogenic Methane in the Formosa Cold Seep of the South China Sea.</title>
        <authorList>
            <person name="Li L."/>
            <person name="Zhang W."/>
            <person name="Zhang S."/>
            <person name="Song L."/>
            <person name="Sun Q."/>
            <person name="Zhang H."/>
            <person name="Xiang H."/>
            <person name="Dong X."/>
        </authorList>
    </citation>
    <scope>NUCLEOTIDE SEQUENCE</scope>
    <source>
        <strain evidence="5">ZWT</strain>
    </source>
</reference>
<dbReference type="Pfam" id="PF12838">
    <property type="entry name" value="Fer4_7"/>
    <property type="match status" value="1"/>
</dbReference>
<evidence type="ECO:0000259" key="4">
    <source>
        <dbReference type="PROSITE" id="PS51379"/>
    </source>
</evidence>
<dbReference type="GO" id="GO:0046872">
    <property type="term" value="F:metal ion binding"/>
    <property type="evidence" value="ECO:0007669"/>
    <property type="project" value="UniProtKB-KW"/>
</dbReference>
<keyword evidence="2" id="KW-0408">Iron</keyword>
<evidence type="ECO:0000313" key="5">
    <source>
        <dbReference type="EMBL" id="MCM1988212.1"/>
    </source>
</evidence>
<dbReference type="InterPro" id="IPR017896">
    <property type="entry name" value="4Fe4S_Fe-S-bd"/>
</dbReference>
<dbReference type="PROSITE" id="PS51379">
    <property type="entry name" value="4FE4S_FER_2"/>
    <property type="match status" value="1"/>
</dbReference>
<evidence type="ECO:0000256" key="2">
    <source>
        <dbReference type="ARBA" id="ARBA00023004"/>
    </source>
</evidence>
<dbReference type="Proteomes" id="UP001056429">
    <property type="component" value="Unassembled WGS sequence"/>
</dbReference>
<protein>
    <submittedName>
        <fullName evidence="5">4Fe-4S binding protein</fullName>
    </submittedName>
</protein>
<dbReference type="EMBL" id="JAGSOJ010000001">
    <property type="protein sequence ID" value="MCM1988212.1"/>
    <property type="molecule type" value="Genomic_DNA"/>
</dbReference>
<comment type="caution">
    <text evidence="5">The sequence shown here is derived from an EMBL/GenBank/DDBJ whole genome shotgun (WGS) entry which is preliminary data.</text>
</comment>
<evidence type="ECO:0000313" key="6">
    <source>
        <dbReference type="Proteomes" id="UP001056429"/>
    </source>
</evidence>
<evidence type="ECO:0000256" key="1">
    <source>
        <dbReference type="ARBA" id="ARBA00022723"/>
    </source>
</evidence>
<keyword evidence="1" id="KW-0479">Metal-binding</keyword>
<accession>A0A9J6NVY3</accession>